<dbReference type="Proteomes" id="UP000281112">
    <property type="component" value="Unassembled WGS sequence"/>
</dbReference>
<feature type="DNA-binding region" description="H-T-H motif" evidence="2">
    <location>
        <begin position="33"/>
        <end position="52"/>
    </location>
</feature>
<reference evidence="4 5" key="1">
    <citation type="submission" date="2018-11" db="EMBL/GenBank/DDBJ databases">
        <title>Vibrio LJC006 sp. nov., isolated from seawater during the bloom of the enteromorpha.</title>
        <authorList>
            <person name="Liang J."/>
        </authorList>
    </citation>
    <scope>NUCLEOTIDE SEQUENCE [LARGE SCALE GENOMIC DNA]</scope>
    <source>
        <strain evidence="4 5">LJC006</strain>
    </source>
</reference>
<dbReference type="PROSITE" id="PS50977">
    <property type="entry name" value="HTH_TETR_2"/>
    <property type="match status" value="1"/>
</dbReference>
<sequence length="153" mass="17351">MPKRSKEDTEITVKVITEAVVEQLLTIGYDKMSYTTLSEQTGVSRTGISHHFPKKIDFVDTVSDEIVQKLKGYLDFSHGVNGLRTSWKFALSDERFVAIVRLLMQHIVMTERSVSFAQKVLNMLYSTASERIGSDGHDEMERLLGHSLVVMLE</sequence>
<accession>A0A3N9TEM2</accession>
<keyword evidence="5" id="KW-1185">Reference proteome</keyword>
<evidence type="ECO:0000313" key="4">
    <source>
        <dbReference type="EMBL" id="RQW62688.1"/>
    </source>
</evidence>
<comment type="caution">
    <text evidence="4">The sequence shown here is derived from an EMBL/GenBank/DDBJ whole genome shotgun (WGS) entry which is preliminary data.</text>
</comment>
<dbReference type="OrthoDB" id="5816932at2"/>
<gene>
    <name evidence="4" type="ORF">EES38_13255</name>
</gene>
<organism evidence="4 5">
    <name type="scientific">Vibrio viridaestus</name>
    <dbReference type="NCBI Taxonomy" id="2487322"/>
    <lineage>
        <taxon>Bacteria</taxon>
        <taxon>Pseudomonadati</taxon>
        <taxon>Pseudomonadota</taxon>
        <taxon>Gammaproteobacteria</taxon>
        <taxon>Vibrionales</taxon>
        <taxon>Vibrionaceae</taxon>
        <taxon>Vibrio</taxon>
    </lineage>
</organism>
<dbReference type="RefSeq" id="WP_124937682.1">
    <property type="nucleotide sequence ID" value="NZ_RJVQ01000005.1"/>
</dbReference>
<dbReference type="SUPFAM" id="SSF46689">
    <property type="entry name" value="Homeodomain-like"/>
    <property type="match status" value="1"/>
</dbReference>
<proteinExistence type="predicted"/>
<feature type="domain" description="HTH tetR-type" evidence="3">
    <location>
        <begin position="10"/>
        <end position="70"/>
    </location>
</feature>
<evidence type="ECO:0000256" key="2">
    <source>
        <dbReference type="PROSITE-ProRule" id="PRU00335"/>
    </source>
</evidence>
<dbReference type="GO" id="GO:0003677">
    <property type="term" value="F:DNA binding"/>
    <property type="evidence" value="ECO:0007669"/>
    <property type="project" value="UniProtKB-UniRule"/>
</dbReference>
<evidence type="ECO:0000259" key="3">
    <source>
        <dbReference type="PROSITE" id="PS50977"/>
    </source>
</evidence>
<dbReference type="InterPro" id="IPR009057">
    <property type="entry name" value="Homeodomain-like_sf"/>
</dbReference>
<name>A0A3N9TEM2_9VIBR</name>
<dbReference type="EMBL" id="RJVQ01000005">
    <property type="protein sequence ID" value="RQW62688.1"/>
    <property type="molecule type" value="Genomic_DNA"/>
</dbReference>
<dbReference type="Gene3D" id="1.10.357.10">
    <property type="entry name" value="Tetracycline Repressor, domain 2"/>
    <property type="match status" value="1"/>
</dbReference>
<protein>
    <submittedName>
        <fullName evidence="4">TetR/AcrR family transcriptional regulator</fullName>
    </submittedName>
</protein>
<evidence type="ECO:0000256" key="1">
    <source>
        <dbReference type="ARBA" id="ARBA00023125"/>
    </source>
</evidence>
<dbReference type="AlphaFoldDB" id="A0A3N9TEM2"/>
<keyword evidence="1 2" id="KW-0238">DNA-binding</keyword>
<dbReference type="Pfam" id="PF18285">
    <property type="entry name" value="LuxT_C"/>
    <property type="match status" value="1"/>
</dbReference>
<evidence type="ECO:0000313" key="5">
    <source>
        <dbReference type="Proteomes" id="UP000281112"/>
    </source>
</evidence>
<dbReference type="InterPro" id="IPR001647">
    <property type="entry name" value="HTH_TetR"/>
</dbReference>